<evidence type="ECO:0000313" key="2">
    <source>
        <dbReference type="EMBL" id="MDT9409832.1"/>
    </source>
</evidence>
<evidence type="ECO:0000313" key="3">
    <source>
        <dbReference type="EMBL" id="VZH86445.1"/>
    </source>
</evidence>
<reference evidence="3 4" key="1">
    <citation type="submission" date="2019-11" db="EMBL/GenBank/DDBJ databases">
        <authorList>
            <person name="Brisse S."/>
        </authorList>
    </citation>
    <scope>NUCLEOTIDE SEQUENCE [LARGE SCALE GENOMIC DNA]</scope>
    <source>
        <strain evidence="3">FRC0190</strain>
    </source>
</reference>
<protein>
    <submittedName>
        <fullName evidence="2">DUF2075 domain-containing protein</fullName>
    </submittedName>
</protein>
<keyword evidence="5" id="KW-1185">Reference proteome</keyword>
<dbReference type="Proteomes" id="UP001265983">
    <property type="component" value="Unassembled WGS sequence"/>
</dbReference>
<proteinExistence type="predicted"/>
<dbReference type="InterPro" id="IPR018647">
    <property type="entry name" value="SLFN_3-like_DNA/RNA_helicase"/>
</dbReference>
<reference evidence="2 5" key="2">
    <citation type="submission" date="2023-03" db="EMBL/GenBank/DDBJ databases">
        <title>Whole genome sequence of the first Corynebacterium rouxii strains isolated in Brazil: a recent member of Corynebacterium diphtheriae complex.</title>
        <authorList>
            <person name="Vieira V."/>
            <person name="Ramos J.N."/>
            <person name="Araujo M.R.B."/>
            <person name="Baio P.V."/>
            <person name="Sant'Anna L.O."/>
            <person name="Veras J.F.C."/>
            <person name="Vieira E.M.D."/>
            <person name="Sousa M.A.B."/>
            <person name="Camargo C.H."/>
            <person name="Sacchi C.T."/>
            <person name="Campos K.R."/>
            <person name="Santos M.B.N."/>
            <person name="Bokermann S."/>
            <person name="Alvim L.B."/>
            <person name="Santos L.S."/>
            <person name="Mattos-Guaraldi A.L."/>
        </authorList>
    </citation>
    <scope>NUCLEOTIDE SEQUENCE [LARGE SCALE GENOMIC DNA]</scope>
    <source>
        <strain evidence="2 5">70862</strain>
    </source>
</reference>
<sequence length="141" mass="15609">MWIATPRGSKNKELSWAEKPHTFNEVGAIFTIQGFDLNYAGVIIGPSVQYRDGEIVFVPEESRNPNVRAKRTLSDGSKKSFAEDLLRNQLNVLMTRGVHGVYIYAVDPALQAELLKASASSRLLSITCEIVQVVRGDGILF</sequence>
<evidence type="ECO:0000259" key="1">
    <source>
        <dbReference type="Pfam" id="PF09848"/>
    </source>
</evidence>
<name>A0A6I8MH32_9CORY</name>
<evidence type="ECO:0000313" key="5">
    <source>
        <dbReference type="Proteomes" id="UP001265983"/>
    </source>
</evidence>
<feature type="domain" description="Schlafen group 3-like DNA/RNA helicase" evidence="1">
    <location>
        <begin position="10"/>
        <end position="107"/>
    </location>
</feature>
<gene>
    <name evidence="3" type="ORF">FRC0190_02354</name>
    <name evidence="2" type="ORF">P8T80_00200</name>
</gene>
<dbReference type="KEGG" id="crf:FRC0190_02354"/>
<dbReference type="EMBL" id="LR738855">
    <property type="protein sequence ID" value="VZH86445.1"/>
    <property type="molecule type" value="Genomic_DNA"/>
</dbReference>
<dbReference type="AlphaFoldDB" id="A0A6I8MH32"/>
<organism evidence="3 4">
    <name type="scientific">Corynebacterium rouxii</name>
    <dbReference type="NCBI Taxonomy" id="2719119"/>
    <lineage>
        <taxon>Bacteria</taxon>
        <taxon>Bacillati</taxon>
        <taxon>Actinomycetota</taxon>
        <taxon>Actinomycetes</taxon>
        <taxon>Mycobacteriales</taxon>
        <taxon>Corynebacteriaceae</taxon>
        <taxon>Corynebacterium</taxon>
    </lineage>
</organism>
<evidence type="ECO:0000313" key="4">
    <source>
        <dbReference type="Proteomes" id="UP000423525"/>
    </source>
</evidence>
<accession>A0A6I8MH32</accession>
<dbReference type="Pfam" id="PF09848">
    <property type="entry name" value="SLFN-g3_helicase"/>
    <property type="match status" value="1"/>
</dbReference>
<dbReference type="Proteomes" id="UP000423525">
    <property type="component" value="Chromosome"/>
</dbReference>
<dbReference type="EMBL" id="JARUHM010000001">
    <property type="protein sequence ID" value="MDT9409832.1"/>
    <property type="molecule type" value="Genomic_DNA"/>
</dbReference>
<dbReference type="RefSeq" id="WP_232053169.1">
    <property type="nucleotide sequence ID" value="NZ_CP168248.1"/>
</dbReference>